<evidence type="ECO:0000256" key="6">
    <source>
        <dbReference type="ARBA" id="ARBA00021582"/>
    </source>
</evidence>
<comment type="catalytic activity">
    <reaction evidence="10">
        <text>(R)-2-hydroxyglutarate + NAD(+) = 2-oxoglutarate + NADH + H(+)</text>
        <dbReference type="Rhea" id="RHEA:49612"/>
        <dbReference type="ChEBI" id="CHEBI:15378"/>
        <dbReference type="ChEBI" id="CHEBI:15801"/>
        <dbReference type="ChEBI" id="CHEBI:16810"/>
        <dbReference type="ChEBI" id="CHEBI:57540"/>
        <dbReference type="ChEBI" id="CHEBI:57945"/>
        <dbReference type="EC" id="1.1.1.399"/>
    </reaction>
</comment>
<dbReference type="Pfam" id="PF02826">
    <property type="entry name" value="2-Hacid_dh_C"/>
    <property type="match status" value="1"/>
</dbReference>
<dbReference type="AlphaFoldDB" id="A0A9E2KAD8"/>
<dbReference type="InterPro" id="IPR036291">
    <property type="entry name" value="NAD(P)-bd_dom_sf"/>
</dbReference>
<dbReference type="Gene3D" id="3.40.50.720">
    <property type="entry name" value="NAD(P)-binding Rossmann-like Domain"/>
    <property type="match status" value="2"/>
</dbReference>
<dbReference type="Pfam" id="PF00389">
    <property type="entry name" value="2-Hacid_dh"/>
    <property type="match status" value="1"/>
</dbReference>
<keyword evidence="8" id="KW-0520">NAD</keyword>
<accession>A0A9E2KAD8</accession>
<dbReference type="PANTHER" id="PTHR42938">
    <property type="entry name" value="FORMATE DEHYDROGENASE 1"/>
    <property type="match status" value="1"/>
</dbReference>
<evidence type="ECO:0000256" key="8">
    <source>
        <dbReference type="ARBA" id="ARBA00023027"/>
    </source>
</evidence>
<dbReference type="CDD" id="cd04901">
    <property type="entry name" value="ACT_3PGDH"/>
    <property type="match status" value="1"/>
</dbReference>
<dbReference type="InterPro" id="IPR045865">
    <property type="entry name" value="ACT-like_dom_sf"/>
</dbReference>
<evidence type="ECO:0000256" key="12">
    <source>
        <dbReference type="RuleBase" id="RU003719"/>
    </source>
</evidence>
<dbReference type="EC" id="1.1.1.399" evidence="4"/>
<sequence length="385" mass="41716">MYNIHTLNKISNKGLQELGEAYQVIDTLEGADAILVRSAKMHDMVLPESVLAIARAGAGVNNIPIDTYAEKGIVVFNTPGANANAVKELVLCGLLLASRKVVEGINWSKTLKEDVAKAVEKGKSAFAGQEILGKKLGVIGLGAIGVMVANAAQALGMEVIGYDPYISVDAAWGLSRDIKHATTLEEVYSQSDYITVHVPLLDSTKHMFNKEAFAKMKTGVKLLNFSRDTLVENNDLKVALDEGKVATYVTDFPVEEVLGHDQIITIPHLGASTEESEENCAVMAVKEIKDYLEQGNITHSVNYPECQMIWNGCARIAIAHKNIPAILGKITAVIADAGMNIQDMTNRSRGDYAYTLIDVAEDASEKVLEAISAIENVIKVRYLTK</sequence>
<dbReference type="Proteomes" id="UP000824229">
    <property type="component" value="Unassembled WGS sequence"/>
</dbReference>
<dbReference type="FunFam" id="3.40.50.720:FF:000584">
    <property type="entry name" value="D-3-phosphoglycerate dehydrogenase"/>
    <property type="match status" value="1"/>
</dbReference>
<evidence type="ECO:0000256" key="9">
    <source>
        <dbReference type="ARBA" id="ARBA00030455"/>
    </source>
</evidence>
<dbReference type="InterPro" id="IPR029752">
    <property type="entry name" value="D-isomer_DH_CS1"/>
</dbReference>
<dbReference type="PROSITE" id="PS00065">
    <property type="entry name" value="D_2_HYDROXYACID_DH_1"/>
    <property type="match status" value="1"/>
</dbReference>
<dbReference type="Pfam" id="PF22629">
    <property type="entry name" value="ACT_AHAS_ss"/>
    <property type="match status" value="1"/>
</dbReference>
<dbReference type="GO" id="GO:0051287">
    <property type="term" value="F:NAD binding"/>
    <property type="evidence" value="ECO:0007669"/>
    <property type="project" value="InterPro"/>
</dbReference>
<dbReference type="Gene3D" id="3.30.70.260">
    <property type="match status" value="1"/>
</dbReference>
<evidence type="ECO:0000313" key="14">
    <source>
        <dbReference type="EMBL" id="MBU3803363.1"/>
    </source>
</evidence>
<dbReference type="EMBL" id="JAHLFQ010000022">
    <property type="protein sequence ID" value="MBU3803363.1"/>
    <property type="molecule type" value="Genomic_DNA"/>
</dbReference>
<evidence type="ECO:0000256" key="11">
    <source>
        <dbReference type="ARBA" id="ARBA00048731"/>
    </source>
</evidence>
<keyword evidence="7 12" id="KW-0560">Oxidoreductase</keyword>
<comment type="similarity">
    <text evidence="3 12">Belongs to the D-isomer specific 2-hydroxyacid dehydrogenase family.</text>
</comment>
<evidence type="ECO:0000256" key="3">
    <source>
        <dbReference type="ARBA" id="ARBA00005854"/>
    </source>
</evidence>
<evidence type="ECO:0000256" key="1">
    <source>
        <dbReference type="ARBA" id="ARBA00003800"/>
    </source>
</evidence>
<reference evidence="14" key="2">
    <citation type="submission" date="2021-04" db="EMBL/GenBank/DDBJ databases">
        <authorList>
            <person name="Gilroy R."/>
        </authorList>
    </citation>
    <scope>NUCLEOTIDE SEQUENCE</scope>
    <source>
        <strain evidence="14">B5-657</strain>
    </source>
</reference>
<gene>
    <name evidence="14" type="ORF">H9872_01200</name>
</gene>
<reference evidence="14" key="1">
    <citation type="journal article" date="2021" name="PeerJ">
        <title>Extensive microbial diversity within the chicken gut microbiome revealed by metagenomics and culture.</title>
        <authorList>
            <person name="Gilroy R."/>
            <person name="Ravi A."/>
            <person name="Getino M."/>
            <person name="Pursley I."/>
            <person name="Horton D.L."/>
            <person name="Alikhan N.F."/>
            <person name="Baker D."/>
            <person name="Gharbi K."/>
            <person name="Hall N."/>
            <person name="Watson M."/>
            <person name="Adriaenssens E.M."/>
            <person name="Foster-Nyarko E."/>
            <person name="Jarju S."/>
            <person name="Secka A."/>
            <person name="Antonio M."/>
            <person name="Oren A."/>
            <person name="Chaudhuri R.R."/>
            <person name="La Ragione R."/>
            <person name="Hildebrand F."/>
            <person name="Pallen M.J."/>
        </authorList>
    </citation>
    <scope>NUCLEOTIDE SEQUENCE</scope>
    <source>
        <strain evidence="14">B5-657</strain>
    </source>
</reference>
<evidence type="ECO:0000256" key="10">
    <source>
        <dbReference type="ARBA" id="ARBA00048126"/>
    </source>
</evidence>
<dbReference type="InterPro" id="IPR002912">
    <property type="entry name" value="ACT_dom"/>
</dbReference>
<comment type="pathway">
    <text evidence="2">Amino-acid biosynthesis; L-serine biosynthesis; L-serine from 3-phospho-D-glycerate: step 1/3.</text>
</comment>
<comment type="catalytic activity">
    <reaction evidence="11">
        <text>(2R)-3-phosphoglycerate + NAD(+) = 3-phosphooxypyruvate + NADH + H(+)</text>
        <dbReference type="Rhea" id="RHEA:12641"/>
        <dbReference type="ChEBI" id="CHEBI:15378"/>
        <dbReference type="ChEBI" id="CHEBI:18110"/>
        <dbReference type="ChEBI" id="CHEBI:57540"/>
        <dbReference type="ChEBI" id="CHEBI:57945"/>
        <dbReference type="ChEBI" id="CHEBI:58272"/>
        <dbReference type="EC" id="1.1.1.95"/>
    </reaction>
</comment>
<dbReference type="CDD" id="cd12174">
    <property type="entry name" value="PGDH_like_3"/>
    <property type="match status" value="1"/>
</dbReference>
<dbReference type="InterPro" id="IPR006140">
    <property type="entry name" value="D-isomer_DH_NAD-bd"/>
</dbReference>
<dbReference type="SUPFAM" id="SSF51735">
    <property type="entry name" value="NAD(P)-binding Rossmann-fold domains"/>
    <property type="match status" value="1"/>
</dbReference>
<organism evidence="14 15">
    <name type="scientific">Candidatus Cellulosilyticum pullistercoris</name>
    <dbReference type="NCBI Taxonomy" id="2838521"/>
    <lineage>
        <taxon>Bacteria</taxon>
        <taxon>Bacillati</taxon>
        <taxon>Bacillota</taxon>
        <taxon>Clostridia</taxon>
        <taxon>Lachnospirales</taxon>
        <taxon>Cellulosilyticaceae</taxon>
        <taxon>Cellulosilyticum</taxon>
    </lineage>
</organism>
<proteinExistence type="inferred from homology"/>
<comment type="caution">
    <text evidence="14">The sequence shown here is derived from an EMBL/GenBank/DDBJ whole genome shotgun (WGS) entry which is preliminary data.</text>
</comment>
<dbReference type="SUPFAM" id="SSF55021">
    <property type="entry name" value="ACT-like"/>
    <property type="match status" value="1"/>
</dbReference>
<dbReference type="GO" id="GO:0004617">
    <property type="term" value="F:phosphoglycerate dehydrogenase activity"/>
    <property type="evidence" value="ECO:0007669"/>
    <property type="project" value="UniProtKB-EC"/>
</dbReference>
<evidence type="ECO:0000256" key="7">
    <source>
        <dbReference type="ARBA" id="ARBA00023002"/>
    </source>
</evidence>
<evidence type="ECO:0000256" key="5">
    <source>
        <dbReference type="ARBA" id="ARBA00013143"/>
    </source>
</evidence>
<feature type="domain" description="ACT" evidence="13">
    <location>
        <begin position="315"/>
        <end position="385"/>
    </location>
</feature>
<protein>
    <recommendedName>
        <fullName evidence="6">D-3-phosphoglycerate dehydrogenase</fullName>
        <ecNumber evidence="4">1.1.1.399</ecNumber>
        <ecNumber evidence="5">1.1.1.95</ecNumber>
    </recommendedName>
    <alternativeName>
        <fullName evidence="9">2-oxoglutarate reductase</fullName>
    </alternativeName>
</protein>
<evidence type="ECO:0000259" key="13">
    <source>
        <dbReference type="PROSITE" id="PS51671"/>
    </source>
</evidence>
<comment type="function">
    <text evidence="1">Catalyzes the reversible oxidation of 3-phospho-D-glycerate to 3-phosphonooxypyruvate, the first step of the phosphorylated L-serine biosynthesis pathway. Also catalyzes the reversible oxidation of 2-hydroxyglutarate to 2-oxoglutarate.</text>
</comment>
<dbReference type="SUPFAM" id="SSF52283">
    <property type="entry name" value="Formate/glycerate dehydrogenase catalytic domain-like"/>
    <property type="match status" value="1"/>
</dbReference>
<dbReference type="InterPro" id="IPR054480">
    <property type="entry name" value="AHAS_small-like_ACT"/>
</dbReference>
<dbReference type="PROSITE" id="PS51671">
    <property type="entry name" value="ACT"/>
    <property type="match status" value="1"/>
</dbReference>
<dbReference type="PANTHER" id="PTHR42938:SF47">
    <property type="entry name" value="HYDROXYPYRUVATE REDUCTASE"/>
    <property type="match status" value="1"/>
</dbReference>
<name>A0A9E2KAD8_9FIRM</name>
<dbReference type="EC" id="1.1.1.95" evidence="5"/>
<evidence type="ECO:0000313" key="15">
    <source>
        <dbReference type="Proteomes" id="UP000824229"/>
    </source>
</evidence>
<evidence type="ECO:0000256" key="4">
    <source>
        <dbReference type="ARBA" id="ARBA00013001"/>
    </source>
</evidence>
<evidence type="ECO:0000256" key="2">
    <source>
        <dbReference type="ARBA" id="ARBA00005216"/>
    </source>
</evidence>
<dbReference type="InterPro" id="IPR006139">
    <property type="entry name" value="D-isomer_2_OHA_DH_cat_dom"/>
</dbReference>